<dbReference type="EMBL" id="EU770222">
    <property type="protein sequence ID" value="ACF05125.1"/>
    <property type="molecule type" value="Genomic_DNA"/>
</dbReference>
<organism evidence="2 3">
    <name type="scientific">Mycobacterium phage Predator</name>
    <dbReference type="NCBI Taxonomy" id="543153"/>
    <lineage>
        <taxon>Viruses</taxon>
        <taxon>Duplodnaviria</taxon>
        <taxon>Heunggongvirae</taxon>
        <taxon>Uroviricota</taxon>
        <taxon>Caudoviricetes</taxon>
        <taxon>Predatorvirus</taxon>
        <taxon>Predatorvirus predator</taxon>
    </lineage>
</organism>
<evidence type="ECO:0000313" key="3">
    <source>
        <dbReference type="Proteomes" id="UP000000621"/>
    </source>
</evidence>
<dbReference type="RefSeq" id="YP_002003386.1">
    <property type="nucleotide sequence ID" value="NC_011039.1"/>
</dbReference>
<evidence type="ECO:0000256" key="1">
    <source>
        <dbReference type="SAM" id="MobiDB-lite"/>
    </source>
</evidence>
<gene>
    <name evidence="2" type="ORF">PREDATOR_28</name>
</gene>
<reference evidence="2 3" key="1">
    <citation type="submission" date="2008-05" db="EMBL/GenBank/DDBJ databases">
        <authorList>
            <person name="Weber R.J."/>
            <person name="Jacobs-Sera D."/>
            <person name="Houtz J."/>
            <person name="Hendrix R.W."/>
            <person name="Hatfull G.H."/>
        </authorList>
    </citation>
    <scope>NUCLEOTIDE SEQUENCE [LARGE SCALE GENOMIC DNA]</scope>
</reference>
<dbReference type="Pfam" id="PF24117">
    <property type="entry name" value="DUF7391"/>
    <property type="match status" value="1"/>
</dbReference>
<feature type="region of interest" description="Disordered" evidence="1">
    <location>
        <begin position="154"/>
        <end position="173"/>
    </location>
</feature>
<protein>
    <recommendedName>
        <fullName evidence="4">Tail assembly chaperone</fullName>
    </recommendedName>
</protein>
<dbReference type="KEGG" id="vg:6450078"/>
<proteinExistence type="predicted"/>
<evidence type="ECO:0000313" key="2">
    <source>
        <dbReference type="EMBL" id="ACF05125.1"/>
    </source>
</evidence>
<evidence type="ECO:0008006" key="4">
    <source>
        <dbReference type="Google" id="ProtNLM"/>
    </source>
</evidence>
<keyword evidence="3" id="KW-1185">Reference proteome</keyword>
<dbReference type="Proteomes" id="UP000000621">
    <property type="component" value="Segment"/>
</dbReference>
<name>B3VM55_9CAUD</name>
<sequence length="173" mass="19095">MTDIDLSKYETDDWGKDNDSKKPFEFTVPSGKTVLVRRLDMTDILRLGMIEDLDFMAKALVTDDKKPADKTGPEEDTSVILKAIGNAQNFSKMENMINAIVVHGVVAPTLYAPPLHDNARQAGLRYVDSVDFTDRVAIFSVVFDSEGLSTFREESQPSVANLPDGDSVPLPTE</sequence>
<dbReference type="OrthoDB" id="25383at10239"/>
<accession>B3VM55</accession>
<dbReference type="InterPro" id="IPR055815">
    <property type="entry name" value="DUF7391"/>
</dbReference>